<evidence type="ECO:0000313" key="2">
    <source>
        <dbReference type="EMBL" id="KAJ5362126.1"/>
    </source>
</evidence>
<feature type="region of interest" description="Disordered" evidence="1">
    <location>
        <begin position="214"/>
        <end position="236"/>
    </location>
</feature>
<dbReference type="EMBL" id="JAPZBR010000002">
    <property type="protein sequence ID" value="KAJ5362126.1"/>
    <property type="molecule type" value="Genomic_DNA"/>
</dbReference>
<sequence>MSNLPSLSPLSLDKTETSTMALVWHGTFSFDGVYFATTPSKDLRIRRATHESLCDISDPNGTFDHDLDWYQAQLMHHGLPLSNNHATAKMRLLEAFQDGTLTVPKGILKLERNLEKEWNRRYLQTSGAFIERKTKAVVASVAQRKLRDKLGSPFHFKFQNDVAAVSENRGLKRKGDVFTDPPEQKRNKSQHATANTAQRVAHANYGVTLSTRFKEHRASTEQQSGVTSTGDSKTGLPAGQIIVRSRNQAQTGHKAGLDARAVDPGTNQVDGSTDYSDFPTPPCPQVELAQAPAQSSLTLRNGTVRIYDGKCVLHPLDSDSQYGEDPNTDRDETLPVTFTLGEGKWCGIWMNEIGFQGFLRASGGIVSFSPYTCRAIHHVHAI</sequence>
<feature type="region of interest" description="Disordered" evidence="1">
    <location>
        <begin position="173"/>
        <end position="195"/>
    </location>
</feature>
<accession>A0A9W9V0Y5</accession>
<name>A0A9W9V0Y5_PENBR</name>
<evidence type="ECO:0000313" key="3">
    <source>
        <dbReference type="Proteomes" id="UP001148299"/>
    </source>
</evidence>
<comment type="caution">
    <text evidence="2">The sequence shown here is derived from an EMBL/GenBank/DDBJ whole genome shotgun (WGS) entry which is preliminary data.</text>
</comment>
<organism evidence="2 3">
    <name type="scientific">Penicillium brevicompactum</name>
    <dbReference type="NCBI Taxonomy" id="5074"/>
    <lineage>
        <taxon>Eukaryota</taxon>
        <taxon>Fungi</taxon>
        <taxon>Dikarya</taxon>
        <taxon>Ascomycota</taxon>
        <taxon>Pezizomycotina</taxon>
        <taxon>Eurotiomycetes</taxon>
        <taxon>Eurotiomycetidae</taxon>
        <taxon>Eurotiales</taxon>
        <taxon>Aspergillaceae</taxon>
        <taxon>Penicillium</taxon>
    </lineage>
</organism>
<protein>
    <submittedName>
        <fullName evidence="2">Uncharacterized protein</fullName>
    </submittedName>
</protein>
<keyword evidence="3" id="KW-1185">Reference proteome</keyword>
<feature type="compositionally biased region" description="Basic and acidic residues" evidence="1">
    <location>
        <begin position="173"/>
        <end position="186"/>
    </location>
</feature>
<gene>
    <name evidence="2" type="ORF">N7541_002970</name>
</gene>
<reference evidence="2" key="1">
    <citation type="submission" date="2022-12" db="EMBL/GenBank/DDBJ databases">
        <authorList>
            <person name="Petersen C."/>
        </authorList>
    </citation>
    <scope>NUCLEOTIDE SEQUENCE</scope>
    <source>
        <strain evidence="2">IBT 35675</strain>
    </source>
</reference>
<proteinExistence type="predicted"/>
<dbReference type="Proteomes" id="UP001148299">
    <property type="component" value="Unassembled WGS sequence"/>
</dbReference>
<reference evidence="2" key="2">
    <citation type="journal article" date="2023" name="IMA Fungus">
        <title>Comparative genomic study of the Penicillium genus elucidates a diverse pangenome and 15 lateral gene transfer events.</title>
        <authorList>
            <person name="Petersen C."/>
            <person name="Sorensen T."/>
            <person name="Nielsen M.R."/>
            <person name="Sondergaard T.E."/>
            <person name="Sorensen J.L."/>
            <person name="Fitzpatrick D.A."/>
            <person name="Frisvad J.C."/>
            <person name="Nielsen K.L."/>
        </authorList>
    </citation>
    <scope>NUCLEOTIDE SEQUENCE</scope>
    <source>
        <strain evidence="2">IBT 35675</strain>
    </source>
</reference>
<evidence type="ECO:0000256" key="1">
    <source>
        <dbReference type="SAM" id="MobiDB-lite"/>
    </source>
</evidence>
<feature type="compositionally biased region" description="Polar residues" evidence="1">
    <location>
        <begin position="220"/>
        <end position="232"/>
    </location>
</feature>
<dbReference type="AlphaFoldDB" id="A0A9W9V0Y5"/>